<evidence type="ECO:0000313" key="10">
    <source>
        <dbReference type="Proteomes" id="UP000838412"/>
    </source>
</evidence>
<feature type="domain" description="Myb-like" evidence="6">
    <location>
        <begin position="336"/>
        <end position="388"/>
    </location>
</feature>
<feature type="compositionally biased region" description="Acidic residues" evidence="5">
    <location>
        <begin position="1482"/>
        <end position="1496"/>
    </location>
</feature>
<dbReference type="EMBL" id="OV696693">
    <property type="protein sequence ID" value="CAH1272363.1"/>
    <property type="molecule type" value="Genomic_DNA"/>
</dbReference>
<feature type="compositionally biased region" description="Polar residues" evidence="5">
    <location>
        <begin position="1140"/>
        <end position="1151"/>
    </location>
</feature>
<dbReference type="InterPro" id="IPR001005">
    <property type="entry name" value="SANT/Myb"/>
</dbReference>
<feature type="region of interest" description="Disordered" evidence="5">
    <location>
        <begin position="30"/>
        <end position="121"/>
    </location>
</feature>
<feature type="compositionally biased region" description="Polar residues" evidence="5">
    <location>
        <begin position="1225"/>
        <end position="1243"/>
    </location>
</feature>
<dbReference type="InterPro" id="IPR051575">
    <property type="entry name" value="Myb-like_DNA-bd"/>
</dbReference>
<dbReference type="PANTHER" id="PTHR46621">
    <property type="entry name" value="SNRNA-ACTIVATING PROTEIN COMPLEX SUBUNIT 4"/>
    <property type="match status" value="1"/>
</dbReference>
<keyword evidence="2" id="KW-0238">DNA-binding</keyword>
<keyword evidence="4" id="KW-0539">Nucleus</keyword>
<feature type="compositionally biased region" description="Low complexity" evidence="5">
    <location>
        <begin position="1185"/>
        <end position="1195"/>
    </location>
</feature>
<keyword evidence="10" id="KW-1185">Reference proteome</keyword>
<evidence type="ECO:0000256" key="3">
    <source>
        <dbReference type="ARBA" id="ARBA00023163"/>
    </source>
</evidence>
<feature type="region of interest" description="Disordered" evidence="5">
    <location>
        <begin position="1060"/>
        <end position="1154"/>
    </location>
</feature>
<feature type="domain" description="Myb-like" evidence="6">
    <location>
        <begin position="444"/>
        <end position="495"/>
    </location>
</feature>
<feature type="compositionally biased region" description="Basic and acidic residues" evidence="5">
    <location>
        <begin position="1171"/>
        <end position="1184"/>
    </location>
</feature>
<feature type="region of interest" description="Disordered" evidence="5">
    <location>
        <begin position="1481"/>
        <end position="1521"/>
    </location>
</feature>
<evidence type="ECO:0000256" key="4">
    <source>
        <dbReference type="ARBA" id="ARBA00023242"/>
    </source>
</evidence>
<feature type="region of interest" description="Disordered" evidence="5">
    <location>
        <begin position="1375"/>
        <end position="1468"/>
    </location>
</feature>
<dbReference type="GO" id="GO:0001006">
    <property type="term" value="F:RNA polymerase III type 3 promoter sequence-specific DNA binding"/>
    <property type="evidence" value="ECO:0007669"/>
    <property type="project" value="TreeGrafter"/>
</dbReference>
<feature type="domain" description="HTH myb-type" evidence="8">
    <location>
        <begin position="393"/>
        <end position="443"/>
    </location>
</feature>
<dbReference type="GO" id="GO:0000978">
    <property type="term" value="F:RNA polymerase II cis-regulatory region sequence-specific DNA binding"/>
    <property type="evidence" value="ECO:0007669"/>
    <property type="project" value="TreeGrafter"/>
</dbReference>
<feature type="compositionally biased region" description="Acidic residues" evidence="5">
    <location>
        <begin position="33"/>
        <end position="44"/>
    </location>
</feature>
<dbReference type="GO" id="GO:0042795">
    <property type="term" value="P:snRNA transcription by RNA polymerase II"/>
    <property type="evidence" value="ECO:0007669"/>
    <property type="project" value="TreeGrafter"/>
</dbReference>
<dbReference type="GO" id="GO:0019185">
    <property type="term" value="C:snRNA-activating protein complex"/>
    <property type="evidence" value="ECO:0007669"/>
    <property type="project" value="TreeGrafter"/>
</dbReference>
<feature type="compositionally biased region" description="Basic and acidic residues" evidence="5">
    <location>
        <begin position="594"/>
        <end position="645"/>
    </location>
</feature>
<gene>
    <name evidence="9" type="primary">SNAPC4</name>
    <name evidence="9" type="ORF">BLAG_LOCUS24020</name>
</gene>
<dbReference type="CDD" id="cd00167">
    <property type="entry name" value="SANT"/>
    <property type="match status" value="3"/>
</dbReference>
<feature type="compositionally biased region" description="Low complexity" evidence="5">
    <location>
        <begin position="1060"/>
        <end position="1073"/>
    </location>
</feature>
<feature type="compositionally biased region" description="Low complexity" evidence="5">
    <location>
        <begin position="1111"/>
        <end position="1139"/>
    </location>
</feature>
<evidence type="ECO:0000259" key="6">
    <source>
        <dbReference type="PROSITE" id="PS50090"/>
    </source>
</evidence>
<keyword evidence="1" id="KW-0805">Transcription regulation</keyword>
<dbReference type="InterPro" id="IPR017930">
    <property type="entry name" value="Myb_dom"/>
</dbReference>
<evidence type="ECO:0000259" key="8">
    <source>
        <dbReference type="PROSITE" id="PS51294"/>
    </source>
</evidence>
<feature type="region of interest" description="Disordered" evidence="5">
    <location>
        <begin position="1171"/>
        <end position="1246"/>
    </location>
</feature>
<feature type="domain" description="HTH myb-type" evidence="8">
    <location>
        <begin position="444"/>
        <end position="499"/>
    </location>
</feature>
<dbReference type="PROSITE" id="PS50090">
    <property type="entry name" value="MYB_LIKE"/>
    <property type="match status" value="4"/>
</dbReference>
<evidence type="ECO:0000256" key="2">
    <source>
        <dbReference type="ARBA" id="ARBA00023125"/>
    </source>
</evidence>
<reference evidence="9" key="1">
    <citation type="submission" date="2022-01" db="EMBL/GenBank/DDBJ databases">
        <authorList>
            <person name="Braso-Vives M."/>
        </authorList>
    </citation>
    <scope>NUCLEOTIDE SEQUENCE</scope>
</reference>
<dbReference type="GO" id="GO:0042796">
    <property type="term" value="P:snRNA transcription by RNA polymerase III"/>
    <property type="evidence" value="ECO:0007669"/>
    <property type="project" value="TreeGrafter"/>
</dbReference>
<feature type="compositionally biased region" description="Polar residues" evidence="5">
    <location>
        <begin position="1074"/>
        <end position="1110"/>
    </location>
</feature>
<dbReference type="Pfam" id="PF13921">
    <property type="entry name" value="Myb_DNA-bind_6"/>
    <property type="match status" value="1"/>
</dbReference>
<evidence type="ECO:0000313" key="9">
    <source>
        <dbReference type="EMBL" id="CAH1272363.1"/>
    </source>
</evidence>
<feature type="compositionally biased region" description="Basic residues" evidence="5">
    <location>
        <begin position="1381"/>
        <end position="1402"/>
    </location>
</feature>
<organism evidence="9 10">
    <name type="scientific">Branchiostoma lanceolatum</name>
    <name type="common">Common lancelet</name>
    <name type="synonym">Amphioxus lanceolatum</name>
    <dbReference type="NCBI Taxonomy" id="7740"/>
    <lineage>
        <taxon>Eukaryota</taxon>
        <taxon>Metazoa</taxon>
        <taxon>Chordata</taxon>
        <taxon>Cephalochordata</taxon>
        <taxon>Leptocardii</taxon>
        <taxon>Amphioxiformes</taxon>
        <taxon>Branchiostomatidae</taxon>
        <taxon>Branchiostoma</taxon>
    </lineage>
</organism>
<proteinExistence type="predicted"/>
<accession>A0A8K0F011</accession>
<dbReference type="SMART" id="SM00717">
    <property type="entry name" value="SANT"/>
    <property type="match status" value="5"/>
</dbReference>
<feature type="region of interest" description="Disordered" evidence="5">
    <location>
        <begin position="898"/>
        <end position="919"/>
    </location>
</feature>
<evidence type="ECO:0000256" key="5">
    <source>
        <dbReference type="SAM" id="MobiDB-lite"/>
    </source>
</evidence>
<dbReference type="Pfam" id="PF00249">
    <property type="entry name" value="Myb_DNA-binding"/>
    <property type="match status" value="2"/>
</dbReference>
<name>A0A8K0F011_BRALA</name>
<feature type="region of interest" description="Disordered" evidence="5">
    <location>
        <begin position="594"/>
        <end position="648"/>
    </location>
</feature>
<feature type="domain" description="SANT" evidence="7">
    <location>
        <begin position="447"/>
        <end position="493"/>
    </location>
</feature>
<feature type="domain" description="Myb-like" evidence="6">
    <location>
        <begin position="496"/>
        <end position="546"/>
    </location>
</feature>
<keyword evidence="3" id="KW-0804">Transcription</keyword>
<dbReference type="Gene3D" id="1.10.10.60">
    <property type="entry name" value="Homeodomain-like"/>
    <property type="match status" value="4"/>
</dbReference>
<feature type="compositionally biased region" description="Basic residues" evidence="5">
    <location>
        <begin position="1196"/>
        <end position="1205"/>
    </location>
</feature>
<feature type="compositionally biased region" description="Polar residues" evidence="5">
    <location>
        <begin position="1406"/>
        <end position="1433"/>
    </location>
</feature>
<dbReference type="PROSITE" id="PS51294">
    <property type="entry name" value="HTH_MYB"/>
    <property type="match status" value="4"/>
</dbReference>
<dbReference type="OrthoDB" id="2143914at2759"/>
<feature type="compositionally biased region" description="Low complexity" evidence="5">
    <location>
        <begin position="961"/>
        <end position="974"/>
    </location>
</feature>
<feature type="domain" description="HTH myb-type" evidence="8">
    <location>
        <begin position="500"/>
        <end position="550"/>
    </location>
</feature>
<evidence type="ECO:0000256" key="1">
    <source>
        <dbReference type="ARBA" id="ARBA00023015"/>
    </source>
</evidence>
<feature type="compositionally biased region" description="Low complexity" evidence="5">
    <location>
        <begin position="1206"/>
        <end position="1224"/>
    </location>
</feature>
<feature type="compositionally biased region" description="Basic and acidic residues" evidence="5">
    <location>
        <begin position="1442"/>
        <end position="1455"/>
    </location>
</feature>
<dbReference type="CDD" id="cd22265">
    <property type="entry name" value="UDM1_RNF168"/>
    <property type="match status" value="1"/>
</dbReference>
<protein>
    <submittedName>
        <fullName evidence="9">SNAPC4 protein</fullName>
    </submittedName>
</protein>
<feature type="domain" description="HTH myb-type" evidence="8">
    <location>
        <begin position="336"/>
        <end position="392"/>
    </location>
</feature>
<dbReference type="InterPro" id="IPR009057">
    <property type="entry name" value="Homeodomain-like_sf"/>
</dbReference>
<dbReference type="InterPro" id="IPR017884">
    <property type="entry name" value="SANT_dom"/>
</dbReference>
<evidence type="ECO:0000259" key="7">
    <source>
        <dbReference type="PROSITE" id="PS51293"/>
    </source>
</evidence>
<feature type="region of interest" description="Disordered" evidence="5">
    <location>
        <begin position="961"/>
        <end position="985"/>
    </location>
</feature>
<feature type="region of interest" description="Disordered" evidence="5">
    <location>
        <begin position="1560"/>
        <end position="1579"/>
    </location>
</feature>
<feature type="compositionally biased region" description="Polar residues" evidence="5">
    <location>
        <begin position="60"/>
        <end position="79"/>
    </location>
</feature>
<feature type="domain" description="Myb-like" evidence="6">
    <location>
        <begin position="389"/>
        <end position="443"/>
    </location>
</feature>
<dbReference type="PROSITE" id="PS51293">
    <property type="entry name" value="SANT"/>
    <property type="match status" value="2"/>
</dbReference>
<feature type="domain" description="SANT" evidence="7">
    <location>
        <begin position="342"/>
        <end position="391"/>
    </location>
</feature>
<sequence>MAEQSIDLEREKIERETEQIKQVLSGRLVIDSSEGEYSSEEESDHEEKLTIASPVEPFRSSVSPRISNAGSRPSSQVSRDTLILTPHTVEGVHSRPSSGLVIAGPSSAPDVGYQQEEEDQTEEEVQGLIQDLEPEEVLELNQNYQDYIHDMLNRVQLMLAQNRERQAALKSELTVSDPGSDGKGRRSYGLWSFYKPYFKDSYGNGPPPNEDSRHKRDEKSVNPFVSLAKKWAAKDNKILYAAVRSDGMQKKTRSLMNKLEIYTTKLRQGAEGADRKELQKKVQDIREEINKITEEADTELLGDRLDPHDWDKIANVDFDGAYTPSACQLHWQSVAHPSINQKNWTEQETSRLEAIAAKHGAEDWVTIAQELGTGRTAIQCLRKYQTDINSELRKRKWSPEEDQLLTELVEKLRLGDYIPYQQIAYFMEGRTITQCCHRWAKTLDPNVVKGKWSVDEDIALLTAVAKFGAKDWWKISRLVSGRTDAQVRERYVNVLDPEIKRGPFTYYEDRQVLALYEKYGPAWSTIANEIPGRTDCMVLRRFELLLKQRNMTYLPLVRKPNAPVERHSDRTMAKYLGMSMPELLKRREKRLAMEEAQDKEQISKKQQEDKKPNREKLQRLIELYKQKKKDELEAPEPEQKPDRKTQKIHLLLTTTKKGKGGLPRRDPRLDIIEPAILELLKPPPEKVVKLASGRPRRHKSNRDVLVKKLAASAPPSKPIFTHLLKALHIDIPGALGMIKERQKQHATLTGKEKIKDQLKARRPKKIPIVQHVLLPVPTVTVAAGNQPGQAVPRPATLLPLQQVRTAATPGPAAQGIQVLQAPILQQKPLTVAQLTAAGRTGVQQQASALVGAQAVQEVNETASSSIIPPASPSAVPASKAGPSAFPTASPIAATTAVPNTATTARPSTTATGTAGPSATATSTAVIVSAVPSTTTAVPTGDVSAIPTAGSSVVSTTVPSASPSAVPTAGPSAVPEGGAVSSTAKPQAALPQVVNVMVTGKPDKPGENVPNVGQFLIVLPAGVKMIRPPTLMPAAQLQSAQLGGAAQQGIRAALPIASTVNTTQGTGTSANTTQETGASTNASQGTDASLNTSQGTGASTNTTQGTDASANTTQGTGTSVNTTPTTDTSVNTTPTTVTQVMKTSSSETQSVQDRPEGLVSLAQVAAKVAAEKEAKEVSAGKKDLTTPKTPISSPSTPKRKTPKRKTPASTKTPSRSPKSTPAAAKTPQTVPKVVSSQPPKSATKQIAPKIPIVTRAAPTVPVVPVTIARPPQYPISAKVMRAPSRKVTKVKLLAPNSATLNGFKSLLLGRKKLVAEFEKLISVRQARTAGRSEPRIKLPSSVVNPHKDSYCYQMLKNRFEALFLWPALLSTATVDVTPPPVGRKRFKPASKNFARKKRQKRAGQKANETGKNVQTETDGETNTAQPAASTSGTTEVKKRRRGQKTELHGEGDEAPQRRSTRLAARPPIRFKRKYTRRKVMEATCEDGEENEEEEGHEDQEPLQNVSGMIEEENVESSDQQVNNEASIPVAMETEIPACNSTTESQAENVVMETEGPACNSMAESQAENVETGVNGGNLPQKDILAQKTLLVSSPEKGLRSVGRNVQGLKEAGHGDLSQSDNDASPYEKYDRYKTGKKSSGSDELGSREGTPRKRSLKDTSSASTPPGDGKRKYKKRRTIRDMLSSGSGKE</sequence>
<feature type="region of interest" description="Disordered" evidence="5">
    <location>
        <begin position="1590"/>
        <end position="1689"/>
    </location>
</feature>
<dbReference type="Proteomes" id="UP000838412">
    <property type="component" value="Chromosome 8"/>
</dbReference>
<dbReference type="PANTHER" id="PTHR46621:SF1">
    <property type="entry name" value="SNRNA-ACTIVATING PROTEIN COMPLEX SUBUNIT 4"/>
    <property type="match status" value="1"/>
</dbReference>
<dbReference type="SUPFAM" id="SSF46689">
    <property type="entry name" value="Homeodomain-like"/>
    <property type="match status" value="3"/>
</dbReference>